<evidence type="ECO:0008006" key="4">
    <source>
        <dbReference type="Google" id="ProtNLM"/>
    </source>
</evidence>
<keyword evidence="1" id="KW-0732">Signal</keyword>
<comment type="caution">
    <text evidence="2">The sequence shown here is derived from an EMBL/GenBank/DDBJ whole genome shotgun (WGS) entry which is preliminary data.</text>
</comment>
<keyword evidence="3" id="KW-1185">Reference proteome</keyword>
<reference evidence="2 3" key="1">
    <citation type="journal article" date="1994" name="Int. J. Syst. Bacteriol.">
        <title>Phylogenetic positions of novel aerobic, bacteriochlorophyll a-containing bacteria and description of Roseococcus thiosulfatophilus gen. nov., sp. nov., Erythromicrobium ramosum gen. nov., sp. nov., and Erythrobacter litoralis sp. nov.</title>
        <authorList>
            <person name="Yurkov V."/>
            <person name="Stackebrandt E."/>
            <person name="Holmes A."/>
            <person name="Fuerst J.A."/>
            <person name="Hugenholtz P."/>
            <person name="Golecki J."/>
            <person name="Gad'on N."/>
            <person name="Gorlenko V.M."/>
            <person name="Kompantseva E.I."/>
            <person name="Drews G."/>
        </authorList>
    </citation>
    <scope>NUCLEOTIDE SEQUENCE [LARGE SCALE GENOMIC DNA]</scope>
    <source>
        <strain evidence="2 3">KR-99</strain>
    </source>
</reference>
<dbReference type="PROSITE" id="PS51257">
    <property type="entry name" value="PROKAR_LIPOPROTEIN"/>
    <property type="match status" value="1"/>
</dbReference>
<name>A0A7V8RGF0_9SPHN</name>
<dbReference type="AlphaFoldDB" id="A0A7V8RGF0"/>
<feature type="chain" id="PRO_5031495379" description="Lipoprotein" evidence="1">
    <location>
        <begin position="24"/>
        <end position="235"/>
    </location>
</feature>
<evidence type="ECO:0000313" key="3">
    <source>
        <dbReference type="Proteomes" id="UP000589292"/>
    </source>
</evidence>
<accession>A0A7V8RGF0</accession>
<protein>
    <recommendedName>
        <fullName evidence="4">Lipoprotein</fullName>
    </recommendedName>
</protein>
<dbReference type="EMBL" id="VDES01000003">
    <property type="protein sequence ID" value="MBA1375986.1"/>
    <property type="molecule type" value="Genomic_DNA"/>
</dbReference>
<organism evidence="2 3">
    <name type="scientific">Sphingomonas ursincola</name>
    <dbReference type="NCBI Taxonomy" id="56361"/>
    <lineage>
        <taxon>Bacteria</taxon>
        <taxon>Pseudomonadati</taxon>
        <taxon>Pseudomonadota</taxon>
        <taxon>Alphaproteobacteria</taxon>
        <taxon>Sphingomonadales</taxon>
        <taxon>Sphingomonadaceae</taxon>
        <taxon>Sphingomonas</taxon>
    </lineage>
</organism>
<sequence>MNMQAMRAIGSALGLAMGVLLVAACSSEAPQPNATEAMGQSPAGFDWPASLPVFGDGFPAAGAPCRRIGESAATVDFLDDSASLVGCPSKAEADKLGGTILKDIDGVTLVSVPNAAAAQPGDGDGQGDSKVAGTDYNATAQLRCAGYRGMKPTLCDAGVKRNQEGGQTLVFIDWPDGVNSRMLIFDQAGKIVTANTNEADGSSKYQVLGKRDGDTTIVTIGPERYEVPDAFLKGD</sequence>
<dbReference type="Proteomes" id="UP000589292">
    <property type="component" value="Unassembled WGS sequence"/>
</dbReference>
<evidence type="ECO:0000313" key="2">
    <source>
        <dbReference type="EMBL" id="MBA1375986.1"/>
    </source>
</evidence>
<dbReference type="RefSeq" id="WP_181268377.1">
    <property type="nucleotide sequence ID" value="NZ_BAAAGB010000001.1"/>
</dbReference>
<feature type="signal peptide" evidence="1">
    <location>
        <begin position="1"/>
        <end position="23"/>
    </location>
</feature>
<proteinExistence type="predicted"/>
<gene>
    <name evidence="2" type="ORF">FG486_16710</name>
</gene>
<evidence type="ECO:0000256" key="1">
    <source>
        <dbReference type="SAM" id="SignalP"/>
    </source>
</evidence>